<sequence length="965" mass="109295">MPSFLQQVATDLLSRFGDNLKDVAVVLTNKRPIVFLQKHFADLAGKPIWSPSFFTIQEFLRQSAAAPEASPLTQFFILHRLHNALLREEGRPEETPDEFYPLAETILSDFAQLDYDLVQPEEVYAELRDMAMLQQRFPHLSAEQQRFMRQFWESFSAGKQTAIQQKFLQLWGRLPRLYQRFKEELTRQRLATTAGIYRDLAEGRAANADFLAAYIQVAFVGFNALNRCEVKLFTQWQDTGKALFYFDADSYYLDDDLQEAGLFLRRNIRQYGLRHALGEFPAVLGAKTDRIELFTTSGKVAQAKLLPTLLANRPADRDTPTSTAIILADESLLIPVLQSLPDGIHFNVTMGYPLTQSTLFGYIDGWLGAQRQLAANQGRFVHHLDVESMLTHPLSGVSLDERLALQERINSNEWLEVPATELGLRSGSYPEYFTRRTGNAAVIQALHALLDGVLRFRQRTDSLRHMEAVLILAVKKALNLLQDGLAHNPELPMPFLCALIRKALQSVSAPIEGEPLKGVQIMGLLESRCLDFDEVYIIGANEGALPSISAAPTFIPDSIRRAHGLPVLENQDALSAYLFYRLLHHPRHITVVCNAVLDDSNSGEVSRFVRQLAFESSFTFIHRNQQQSIKTIPAPPSLRLPKTGAAWNKLSRYLDDRDSDRPKLSASALTTYLQSPLLFFLKYVAGIKEPPKVTGEFEMNRLGNVVHRAMEDVYAQLKTENDTITAQHIRQHIKALPKICLQALSKELYGESGRIQNPNSMQRILLKVAEEYAAVFLQYDAAHVAPLRIVELENERDYSLAFPITVQGKPRTVKLYGIIDRVDEANGKTRIVDYKTGRDEVKYNGLDTLFAPASAKSNKAMIQTLFYTYVYEQVTGKRDVEPNLYIARKLRKEGPLFYMSGRGGRHIAEGAELEDIKAQFVFFLRQTLEELFNPDIPFQHNADAVPYPNDPYREFIGVPQAIEEE</sequence>
<proteinExistence type="predicted"/>
<evidence type="ECO:0000259" key="1">
    <source>
        <dbReference type="Pfam" id="PF12705"/>
    </source>
</evidence>
<protein>
    <submittedName>
        <fullName evidence="2">PD-(D/E)XK nuclease family protein</fullName>
    </submittedName>
</protein>
<reference evidence="3" key="1">
    <citation type="journal article" date="2019" name="Int. J. Syst. Evol. Microbiol.">
        <title>The Global Catalogue of Microorganisms (GCM) 10K type strain sequencing project: providing services to taxonomists for standard genome sequencing and annotation.</title>
        <authorList>
            <consortium name="The Broad Institute Genomics Platform"/>
            <consortium name="The Broad Institute Genome Sequencing Center for Infectious Disease"/>
            <person name="Wu L."/>
            <person name="Ma J."/>
        </authorList>
    </citation>
    <scope>NUCLEOTIDE SEQUENCE [LARGE SCALE GENOMIC DNA]</scope>
    <source>
        <strain evidence="3">KCTC 52416</strain>
    </source>
</reference>
<evidence type="ECO:0000313" key="3">
    <source>
        <dbReference type="Proteomes" id="UP001595526"/>
    </source>
</evidence>
<feature type="domain" description="PD-(D/E)XK endonuclease-like" evidence="1">
    <location>
        <begin position="664"/>
        <end position="942"/>
    </location>
</feature>
<dbReference type="InterPro" id="IPR027417">
    <property type="entry name" value="P-loop_NTPase"/>
</dbReference>
<dbReference type="InterPro" id="IPR038726">
    <property type="entry name" value="PDDEXK_AddAB-type"/>
</dbReference>
<keyword evidence="3" id="KW-1185">Reference proteome</keyword>
<name>A0ABV7JQR5_9SPHI</name>
<dbReference type="Pfam" id="PF12705">
    <property type="entry name" value="PDDEXK_1"/>
    <property type="match status" value="1"/>
</dbReference>
<organism evidence="2 3">
    <name type="scientific">Parapedobacter deserti</name>
    <dbReference type="NCBI Taxonomy" id="1912957"/>
    <lineage>
        <taxon>Bacteria</taxon>
        <taxon>Pseudomonadati</taxon>
        <taxon>Bacteroidota</taxon>
        <taxon>Sphingobacteriia</taxon>
        <taxon>Sphingobacteriales</taxon>
        <taxon>Sphingobacteriaceae</taxon>
        <taxon>Parapedobacter</taxon>
    </lineage>
</organism>
<gene>
    <name evidence="2" type="ORF">ACFOET_12600</name>
</gene>
<dbReference type="InterPro" id="IPR011335">
    <property type="entry name" value="Restrct_endonuc-II-like"/>
</dbReference>
<evidence type="ECO:0000313" key="2">
    <source>
        <dbReference type="EMBL" id="MFC3198456.1"/>
    </source>
</evidence>
<dbReference type="SUPFAM" id="SSF52980">
    <property type="entry name" value="Restriction endonuclease-like"/>
    <property type="match status" value="1"/>
</dbReference>
<comment type="caution">
    <text evidence="2">The sequence shown here is derived from an EMBL/GenBank/DDBJ whole genome shotgun (WGS) entry which is preliminary data.</text>
</comment>
<dbReference type="InterPro" id="IPR011604">
    <property type="entry name" value="PDDEXK-like_dom_sf"/>
</dbReference>
<dbReference type="Gene3D" id="3.90.320.10">
    <property type="match status" value="1"/>
</dbReference>
<dbReference type="SUPFAM" id="SSF52540">
    <property type="entry name" value="P-loop containing nucleoside triphosphate hydrolases"/>
    <property type="match status" value="1"/>
</dbReference>
<dbReference type="RefSeq" id="WP_379023126.1">
    <property type="nucleotide sequence ID" value="NZ_JBHRTA010000037.1"/>
</dbReference>
<dbReference type="Proteomes" id="UP001595526">
    <property type="component" value="Unassembled WGS sequence"/>
</dbReference>
<dbReference type="EMBL" id="JBHRTA010000037">
    <property type="protein sequence ID" value="MFC3198456.1"/>
    <property type="molecule type" value="Genomic_DNA"/>
</dbReference>
<accession>A0ABV7JQR5</accession>